<name>A0A7C3VMF1_ARCFL</name>
<feature type="transmembrane region" description="Helical" evidence="1">
    <location>
        <begin position="21"/>
        <end position="46"/>
    </location>
</feature>
<sequence>MDGKKVKVPEEQIVYANILYYGGLAGIIFMAITYIIYISGVLPVYVPLSELPELWVHGTHEYIEKTGLPTGWGWIELVTYGDVLNLVALAFLAFITVICYIAIIPVLLRKKDLIYVVLAVAEIIILLLAASGILQAGH</sequence>
<evidence type="ECO:0000313" key="2">
    <source>
        <dbReference type="EMBL" id="HGF88043.1"/>
    </source>
</evidence>
<keyword evidence="1" id="KW-0812">Transmembrane</keyword>
<evidence type="ECO:0000256" key="1">
    <source>
        <dbReference type="SAM" id="Phobius"/>
    </source>
</evidence>
<evidence type="ECO:0008006" key="3">
    <source>
        <dbReference type="Google" id="ProtNLM"/>
    </source>
</evidence>
<reference evidence="2" key="1">
    <citation type="journal article" date="2020" name="mSystems">
        <title>Genome- and Community-Level Interaction Insights into Carbon Utilization and Element Cycling Functions of Hydrothermarchaeota in Hydrothermal Sediment.</title>
        <authorList>
            <person name="Zhou Z."/>
            <person name="Liu Y."/>
            <person name="Xu W."/>
            <person name="Pan J."/>
            <person name="Luo Z.H."/>
            <person name="Li M."/>
        </authorList>
    </citation>
    <scope>NUCLEOTIDE SEQUENCE [LARGE SCALE GENOMIC DNA]</scope>
    <source>
        <strain evidence="2">SpSt-38</strain>
    </source>
</reference>
<feature type="transmembrane region" description="Helical" evidence="1">
    <location>
        <begin position="86"/>
        <end position="108"/>
    </location>
</feature>
<gene>
    <name evidence="2" type="ORF">ENR21_06675</name>
</gene>
<organism evidence="2">
    <name type="scientific">Archaeoglobus fulgidus</name>
    <dbReference type="NCBI Taxonomy" id="2234"/>
    <lineage>
        <taxon>Archaea</taxon>
        <taxon>Methanobacteriati</taxon>
        <taxon>Methanobacteriota</taxon>
        <taxon>Archaeoglobi</taxon>
        <taxon>Archaeoglobales</taxon>
        <taxon>Archaeoglobaceae</taxon>
        <taxon>Archaeoglobus</taxon>
    </lineage>
</organism>
<feature type="transmembrane region" description="Helical" evidence="1">
    <location>
        <begin position="113"/>
        <end position="134"/>
    </location>
</feature>
<proteinExistence type="predicted"/>
<keyword evidence="1" id="KW-1133">Transmembrane helix</keyword>
<accession>A0A7C3VMF1</accession>
<dbReference type="EMBL" id="DSQD01000205">
    <property type="protein sequence ID" value="HGF88043.1"/>
    <property type="molecule type" value="Genomic_DNA"/>
</dbReference>
<protein>
    <recommendedName>
        <fullName evidence="3">DUF1634 domain-containing protein</fullName>
    </recommendedName>
</protein>
<keyword evidence="1" id="KW-0472">Membrane</keyword>
<dbReference type="AlphaFoldDB" id="A0A7C3VMF1"/>
<comment type="caution">
    <text evidence="2">The sequence shown here is derived from an EMBL/GenBank/DDBJ whole genome shotgun (WGS) entry which is preliminary data.</text>
</comment>